<evidence type="ECO:0000256" key="1">
    <source>
        <dbReference type="ARBA" id="ARBA00009986"/>
    </source>
</evidence>
<dbReference type="Pfam" id="PF00171">
    <property type="entry name" value="Aldedh"/>
    <property type="match status" value="1"/>
</dbReference>
<dbReference type="Gene3D" id="3.40.309.10">
    <property type="entry name" value="Aldehyde Dehydrogenase, Chain A, domain 2"/>
    <property type="match status" value="1"/>
</dbReference>
<protein>
    <submittedName>
        <fullName evidence="6">Phenylacetaldehyde dehydrogenase</fullName>
        <ecNumber evidence="6">1.2.1.39</ecNumber>
    </submittedName>
</protein>
<evidence type="ECO:0000256" key="4">
    <source>
        <dbReference type="RuleBase" id="RU003345"/>
    </source>
</evidence>
<evidence type="ECO:0000256" key="3">
    <source>
        <dbReference type="PROSITE-ProRule" id="PRU10007"/>
    </source>
</evidence>
<dbReference type="AlphaFoldDB" id="A0A6J5CUC5"/>
<dbReference type="InterPro" id="IPR016163">
    <property type="entry name" value="Ald_DH_C"/>
</dbReference>
<comment type="similarity">
    <text evidence="1 4">Belongs to the aldehyde dehydrogenase family.</text>
</comment>
<feature type="domain" description="Aldehyde dehydrogenase" evidence="5">
    <location>
        <begin position="39"/>
        <end position="497"/>
    </location>
</feature>
<dbReference type="InterPro" id="IPR016162">
    <property type="entry name" value="Ald_DH_N"/>
</dbReference>
<dbReference type="FunFam" id="3.40.309.10:FF:000009">
    <property type="entry name" value="Aldehyde dehydrogenase A"/>
    <property type="match status" value="1"/>
</dbReference>
<dbReference type="EMBL" id="CADIKC010000023">
    <property type="protein sequence ID" value="CAB3745502.1"/>
    <property type="molecule type" value="Genomic_DNA"/>
</dbReference>
<name>A0A6J5CUC5_9BURK</name>
<feature type="active site" evidence="3">
    <location>
        <position position="275"/>
    </location>
</feature>
<evidence type="ECO:0000313" key="7">
    <source>
        <dbReference type="Proteomes" id="UP000494255"/>
    </source>
</evidence>
<dbReference type="RefSeq" id="WP_175054986.1">
    <property type="nucleotide sequence ID" value="NZ_CADIKC010000023.1"/>
</dbReference>
<evidence type="ECO:0000256" key="2">
    <source>
        <dbReference type="ARBA" id="ARBA00023002"/>
    </source>
</evidence>
<organism evidence="6 7">
    <name type="scientific">Paraburkholderia sediminicola</name>
    <dbReference type="NCBI Taxonomy" id="458836"/>
    <lineage>
        <taxon>Bacteria</taxon>
        <taxon>Pseudomonadati</taxon>
        <taxon>Pseudomonadota</taxon>
        <taxon>Betaproteobacteria</taxon>
        <taxon>Burkholderiales</taxon>
        <taxon>Burkholderiaceae</taxon>
        <taxon>Paraburkholderia</taxon>
    </lineage>
</organism>
<dbReference type="InterPro" id="IPR015590">
    <property type="entry name" value="Aldehyde_DH_dom"/>
</dbReference>
<reference evidence="6 7" key="1">
    <citation type="submission" date="2020-04" db="EMBL/GenBank/DDBJ databases">
        <authorList>
            <person name="De Canck E."/>
        </authorList>
    </citation>
    <scope>NUCLEOTIDE SEQUENCE [LARGE SCALE GENOMIC DNA]</scope>
    <source>
        <strain evidence="6 7">LMG 24238</strain>
    </source>
</reference>
<evidence type="ECO:0000313" key="6">
    <source>
        <dbReference type="EMBL" id="CAB3745502.1"/>
    </source>
</evidence>
<dbReference type="GeneID" id="97046172"/>
<keyword evidence="2 4" id="KW-0560">Oxidoreductase</keyword>
<sequence>MLHETPSAQLVEVLPQVTAFLKRTHGAFIDGKSVTLSTDRLIDVYNPADGNVISRTIAAKEDDVRLAVSSARRALPVWRDLRPADRERCLFRLSELIEAHGEELAQLESINQGKSINHTRAIDVAGSVEYVRYMAGWATKIEGSTLDLSIPIPPDTRNLGFTLREPVGVVGAIVPWNFPMMIALWKIAPALACGCTIVVKPSEDTPLTALRLAELVIEAGIPPGVVNVVPGYGRDAGAALVEHPDVNKITFTGSTEIGRRIGISALQNMTRFALELGGKNPLIVLSDVDLPQIMPGLMGACFLNQGQVCAAASRLYVHRSIYDRFVADLAGAMKGLKLGPGLDPSADIQPLVSRAHVDRVAALVETAGRTAEIVTGGRRPDRSGFYFEPTLVINADAENPSVRDEIFGPVISVTPIADLEEAVALSNASRNGLAASVWTNDLNSALRGIQALEAGTVWVNSHIPVDPNLPFGGFKQSGIGREHGRQMIEQYTELKSVCIPVPR</sequence>
<gene>
    <name evidence="6" type="primary">feaB</name>
    <name evidence="6" type="ORF">LMG24238_07634</name>
</gene>
<keyword evidence="7" id="KW-1185">Reference proteome</keyword>
<dbReference type="InterPro" id="IPR016160">
    <property type="entry name" value="Ald_DH_CS_CYS"/>
</dbReference>
<dbReference type="EC" id="1.2.1.39" evidence="6"/>
<dbReference type="PANTHER" id="PTHR11699">
    <property type="entry name" value="ALDEHYDE DEHYDROGENASE-RELATED"/>
    <property type="match status" value="1"/>
</dbReference>
<dbReference type="GO" id="GO:0008957">
    <property type="term" value="F:phenylacetaldehyde dehydrogenase (NAD+) activity"/>
    <property type="evidence" value="ECO:0007669"/>
    <property type="project" value="UniProtKB-EC"/>
</dbReference>
<dbReference type="FunFam" id="3.40.605.10:FF:000007">
    <property type="entry name" value="NAD/NADP-dependent betaine aldehyde dehydrogenase"/>
    <property type="match status" value="1"/>
</dbReference>
<dbReference type="InterPro" id="IPR016161">
    <property type="entry name" value="Ald_DH/histidinol_DH"/>
</dbReference>
<evidence type="ECO:0000259" key="5">
    <source>
        <dbReference type="Pfam" id="PF00171"/>
    </source>
</evidence>
<dbReference type="InterPro" id="IPR029510">
    <property type="entry name" value="Ald_DH_CS_GLU"/>
</dbReference>
<proteinExistence type="inferred from homology"/>
<dbReference type="PROSITE" id="PS00687">
    <property type="entry name" value="ALDEHYDE_DEHYDR_GLU"/>
    <property type="match status" value="1"/>
</dbReference>
<accession>A0A6J5CUC5</accession>
<dbReference type="Proteomes" id="UP000494255">
    <property type="component" value="Unassembled WGS sequence"/>
</dbReference>
<dbReference type="SUPFAM" id="SSF53720">
    <property type="entry name" value="ALDH-like"/>
    <property type="match status" value="1"/>
</dbReference>
<dbReference type="PROSITE" id="PS00070">
    <property type="entry name" value="ALDEHYDE_DEHYDR_CYS"/>
    <property type="match status" value="1"/>
</dbReference>
<dbReference type="Gene3D" id="3.40.605.10">
    <property type="entry name" value="Aldehyde Dehydrogenase, Chain A, domain 1"/>
    <property type="match status" value="1"/>
</dbReference>